<dbReference type="RefSeq" id="WP_171264954.1">
    <property type="nucleotide sequence ID" value="NZ_CP082145.1"/>
</dbReference>
<name>A0A1P8KGV7_ACILW</name>
<protein>
    <recommendedName>
        <fullName evidence="2">Ribbon-helix-helix protein, CopG family</fullName>
    </recommendedName>
</protein>
<dbReference type="AlphaFoldDB" id="A0A1P8KGV7"/>
<proteinExistence type="predicted"/>
<sequence length="98" mass="11185">MALKGLTKSAQETKTTEKKIEEFISGSSKRVKNLEASQQVYRRFTFSLTEEVSNEIDDLLVECRVAKANRSIILKAAIHQLQKLSPKELQHIVLEEIK</sequence>
<gene>
    <name evidence="1" type="ORF">BAA96_3p0016</name>
</gene>
<dbReference type="EMBL" id="KX426228">
    <property type="protein sequence ID" value="APW48916.1"/>
    <property type="molecule type" value="Genomic_DNA"/>
</dbReference>
<geneLocation type="plasmid" evidence="1">
    <name>pALWED1.3</name>
</geneLocation>
<evidence type="ECO:0000313" key="1">
    <source>
        <dbReference type="EMBL" id="APW48916.1"/>
    </source>
</evidence>
<accession>A0A1P8KGV7</accession>
<reference evidence="1" key="1">
    <citation type="journal article" date="2016" name="Biomed. Res. Int.">
        <title>Resistance of Permafrost and Modern Acinetobacter lwoffii Strains to Heavy Metals and Arsenic Revealed by Genome Analysis.</title>
        <authorList>
            <person name="Mindlin S."/>
            <person name="Petrenko A."/>
            <person name="Kurakov A."/>
            <person name="Beletsky A."/>
            <person name="Mardanov A."/>
            <person name="Petrova M."/>
        </authorList>
    </citation>
    <scope>NUCLEOTIDE SEQUENCE</scope>
    <source>
        <strain evidence="1">ED23-35</strain>
        <plasmid evidence="1">pALWED1.3</plasmid>
    </source>
</reference>
<organism evidence="1">
    <name type="scientific">Acinetobacter lwoffii</name>
    <dbReference type="NCBI Taxonomy" id="28090"/>
    <lineage>
        <taxon>Bacteria</taxon>
        <taxon>Pseudomonadati</taxon>
        <taxon>Pseudomonadota</taxon>
        <taxon>Gammaproteobacteria</taxon>
        <taxon>Moraxellales</taxon>
        <taxon>Moraxellaceae</taxon>
        <taxon>Acinetobacter</taxon>
    </lineage>
</organism>
<evidence type="ECO:0008006" key="2">
    <source>
        <dbReference type="Google" id="ProtNLM"/>
    </source>
</evidence>
<keyword evidence="1" id="KW-0614">Plasmid</keyword>